<dbReference type="InterPro" id="IPR003594">
    <property type="entry name" value="HATPase_dom"/>
</dbReference>
<dbReference type="InterPro" id="IPR036890">
    <property type="entry name" value="HATPase_C_sf"/>
</dbReference>
<protein>
    <recommendedName>
        <fullName evidence="3">histidine kinase</fullName>
        <ecNumber evidence="3">2.7.13.3</ecNumber>
    </recommendedName>
</protein>
<dbReference type="PROSITE" id="PS50885">
    <property type="entry name" value="HAMP"/>
    <property type="match status" value="1"/>
</dbReference>
<dbReference type="InterPro" id="IPR051552">
    <property type="entry name" value="HptR"/>
</dbReference>
<evidence type="ECO:0000256" key="14">
    <source>
        <dbReference type="SAM" id="Phobius"/>
    </source>
</evidence>
<keyword evidence="11 14" id="KW-1133">Transmembrane helix</keyword>
<evidence type="ECO:0000313" key="17">
    <source>
        <dbReference type="EMBL" id="SFE01466.1"/>
    </source>
</evidence>
<dbReference type="PROSITE" id="PS50109">
    <property type="entry name" value="HIS_KIN"/>
    <property type="match status" value="1"/>
</dbReference>
<evidence type="ECO:0000256" key="7">
    <source>
        <dbReference type="ARBA" id="ARBA00022692"/>
    </source>
</evidence>
<comment type="subcellular location">
    <subcellularLocation>
        <location evidence="2">Cell membrane</location>
        <topology evidence="2">Multi-pass membrane protein</topology>
    </subcellularLocation>
</comment>
<feature type="transmembrane region" description="Helical" evidence="14">
    <location>
        <begin position="298"/>
        <end position="318"/>
    </location>
</feature>
<dbReference type="InterPro" id="IPR003660">
    <property type="entry name" value="HAMP_dom"/>
</dbReference>
<feature type="domain" description="HAMP" evidence="16">
    <location>
        <begin position="320"/>
        <end position="372"/>
    </location>
</feature>
<dbReference type="OrthoDB" id="9776552at2"/>
<dbReference type="Pfam" id="PF06580">
    <property type="entry name" value="His_kinase"/>
    <property type="match status" value="1"/>
</dbReference>
<keyword evidence="5" id="KW-0597">Phosphoprotein</keyword>
<dbReference type="EMBL" id="FOMT01000002">
    <property type="protein sequence ID" value="SFE01466.1"/>
    <property type="molecule type" value="Genomic_DNA"/>
</dbReference>
<keyword evidence="6" id="KW-0808">Transferase</keyword>
<reference evidence="18" key="1">
    <citation type="submission" date="2016-10" db="EMBL/GenBank/DDBJ databases">
        <authorList>
            <person name="Varghese N."/>
            <person name="Submissions S."/>
        </authorList>
    </citation>
    <scope>NUCLEOTIDE SEQUENCE [LARGE SCALE GENOMIC DNA]</scope>
    <source>
        <strain evidence="18">CGMCC 1.10784</strain>
    </source>
</reference>
<evidence type="ECO:0000256" key="5">
    <source>
        <dbReference type="ARBA" id="ARBA00022553"/>
    </source>
</evidence>
<dbReference type="GO" id="GO:0005524">
    <property type="term" value="F:ATP binding"/>
    <property type="evidence" value="ECO:0007669"/>
    <property type="project" value="UniProtKB-KW"/>
</dbReference>
<evidence type="ECO:0000256" key="2">
    <source>
        <dbReference type="ARBA" id="ARBA00004651"/>
    </source>
</evidence>
<name>A0A1I1X247_9BACL</name>
<evidence type="ECO:0000256" key="6">
    <source>
        <dbReference type="ARBA" id="ARBA00022679"/>
    </source>
</evidence>
<evidence type="ECO:0000256" key="9">
    <source>
        <dbReference type="ARBA" id="ARBA00022777"/>
    </source>
</evidence>
<evidence type="ECO:0000256" key="12">
    <source>
        <dbReference type="ARBA" id="ARBA00023012"/>
    </source>
</evidence>
<evidence type="ECO:0000256" key="4">
    <source>
        <dbReference type="ARBA" id="ARBA00022475"/>
    </source>
</evidence>
<dbReference type="PROSITE" id="PS51257">
    <property type="entry name" value="PROKAR_LIPOPROTEIN"/>
    <property type="match status" value="1"/>
</dbReference>
<dbReference type="SMART" id="SM00387">
    <property type="entry name" value="HATPase_c"/>
    <property type="match status" value="1"/>
</dbReference>
<organism evidence="17 18">
    <name type="scientific">Paenibacillus catalpae</name>
    <dbReference type="NCBI Taxonomy" id="1045775"/>
    <lineage>
        <taxon>Bacteria</taxon>
        <taxon>Bacillati</taxon>
        <taxon>Bacillota</taxon>
        <taxon>Bacilli</taxon>
        <taxon>Bacillales</taxon>
        <taxon>Paenibacillaceae</taxon>
        <taxon>Paenibacillus</taxon>
    </lineage>
</organism>
<dbReference type="InterPro" id="IPR005467">
    <property type="entry name" value="His_kinase_dom"/>
</dbReference>
<dbReference type="CDD" id="cd18773">
    <property type="entry name" value="PDC1_HK_sensor"/>
    <property type="match status" value="1"/>
</dbReference>
<keyword evidence="18" id="KW-1185">Reference proteome</keyword>
<dbReference type="EC" id="2.7.13.3" evidence="3"/>
<comment type="catalytic activity">
    <reaction evidence="1">
        <text>ATP + protein L-histidine = ADP + protein N-phospho-L-histidine.</text>
        <dbReference type="EC" id="2.7.13.3"/>
    </reaction>
</comment>
<evidence type="ECO:0000256" key="1">
    <source>
        <dbReference type="ARBA" id="ARBA00000085"/>
    </source>
</evidence>
<evidence type="ECO:0000256" key="11">
    <source>
        <dbReference type="ARBA" id="ARBA00022989"/>
    </source>
</evidence>
<keyword evidence="9 17" id="KW-0418">Kinase</keyword>
<keyword evidence="10" id="KW-0067">ATP-binding</keyword>
<dbReference type="PANTHER" id="PTHR42713">
    <property type="entry name" value="HISTIDINE KINASE-RELATED"/>
    <property type="match status" value="1"/>
</dbReference>
<keyword evidence="12" id="KW-0902">Two-component regulatory system</keyword>
<feature type="domain" description="Histidine kinase" evidence="15">
    <location>
        <begin position="479"/>
        <end position="586"/>
    </location>
</feature>
<keyword evidence="4" id="KW-1003">Cell membrane</keyword>
<gene>
    <name evidence="17" type="ORF">SAMN05216378_1979</name>
</gene>
<dbReference type="Proteomes" id="UP000198855">
    <property type="component" value="Unassembled WGS sequence"/>
</dbReference>
<dbReference type="RefSeq" id="WP_091184095.1">
    <property type="nucleotide sequence ID" value="NZ_FOMT01000002.1"/>
</dbReference>
<dbReference type="STRING" id="1045775.SAMN05216378_1979"/>
<dbReference type="Gene3D" id="3.30.565.10">
    <property type="entry name" value="Histidine kinase-like ATPase, C-terminal domain"/>
    <property type="match status" value="1"/>
</dbReference>
<keyword evidence="7 14" id="KW-0812">Transmembrane</keyword>
<dbReference type="SMART" id="SM00304">
    <property type="entry name" value="HAMP"/>
    <property type="match status" value="1"/>
</dbReference>
<dbReference type="Gene3D" id="6.10.340.10">
    <property type="match status" value="1"/>
</dbReference>
<dbReference type="PANTHER" id="PTHR42713:SF2">
    <property type="entry name" value="TWO-COMPONENT SENSOR KINASE YESM"/>
    <property type="match status" value="1"/>
</dbReference>
<evidence type="ECO:0000313" key="18">
    <source>
        <dbReference type="Proteomes" id="UP000198855"/>
    </source>
</evidence>
<dbReference type="Pfam" id="PF00672">
    <property type="entry name" value="HAMP"/>
    <property type="match status" value="1"/>
</dbReference>
<evidence type="ECO:0000256" key="10">
    <source>
        <dbReference type="ARBA" id="ARBA00022840"/>
    </source>
</evidence>
<dbReference type="Gene3D" id="3.30.450.20">
    <property type="entry name" value="PAS domain"/>
    <property type="match status" value="2"/>
</dbReference>
<dbReference type="InterPro" id="IPR033479">
    <property type="entry name" value="dCache_1"/>
</dbReference>
<evidence type="ECO:0000256" key="3">
    <source>
        <dbReference type="ARBA" id="ARBA00012438"/>
    </source>
</evidence>
<dbReference type="Pfam" id="PF02743">
    <property type="entry name" value="dCache_1"/>
    <property type="match status" value="1"/>
</dbReference>
<proteinExistence type="predicted"/>
<dbReference type="SUPFAM" id="SSF158472">
    <property type="entry name" value="HAMP domain-like"/>
    <property type="match status" value="1"/>
</dbReference>
<evidence type="ECO:0000256" key="13">
    <source>
        <dbReference type="ARBA" id="ARBA00023136"/>
    </source>
</evidence>
<dbReference type="GO" id="GO:0000155">
    <property type="term" value="F:phosphorelay sensor kinase activity"/>
    <property type="evidence" value="ECO:0007669"/>
    <property type="project" value="InterPro"/>
</dbReference>
<dbReference type="InterPro" id="IPR010559">
    <property type="entry name" value="Sig_transdc_His_kin_internal"/>
</dbReference>
<evidence type="ECO:0000259" key="15">
    <source>
        <dbReference type="PROSITE" id="PS50109"/>
    </source>
</evidence>
<keyword evidence="8" id="KW-0547">Nucleotide-binding</keyword>
<dbReference type="CDD" id="cd06225">
    <property type="entry name" value="HAMP"/>
    <property type="match status" value="1"/>
</dbReference>
<dbReference type="SUPFAM" id="SSF55874">
    <property type="entry name" value="ATPase domain of HSP90 chaperone/DNA topoisomerase II/histidine kinase"/>
    <property type="match status" value="1"/>
</dbReference>
<keyword evidence="13 14" id="KW-0472">Membrane</keyword>
<sequence length="596" mass="67013">MELFKFKSIQTNIAAASACLILLTAVLLGVISYQLSASSVRETAQDYTAELIRQVNANIQTYITSMENISMLALSNEDVRELVGEAGNDGTSAEELAREQRISAYFHSILASRKDIASINVIGYNGRFVSDREQAELNPSVRLEEQPWYKSAQEASGRIVVSSSHVQHMFKDEYDWVVSLSRELWSKDQTEPRGVLLVDLNFSVINDTLNNIDLSKRGYVFIVDEDGNIVYHPQQQLIYSNLKSEKIDEVLAKGSGSFMTDEGKTSRIYTIQNTGFGWKIVGVSYANELIGNKREMQLSMVAAGIFCLIVGLLLAVFISRNLSRPIKQLQEHMKKVEKGIFNIRVPIGNPREIASLARTFNLMVVKIEELMSQVVREQEIKRKSELTALQAQINPHFLYNTLDSIIWMAEGKKTDEVVLMTSALARLFRSSISRGQELVSIRTEIEHVANYLTIQKIRYKDKLDFHIDVDQDIYHYRTLKVLLQPLLENAIYHGIKNKIGTGTIQVTGGKREGYIWFEVSDNGVGMEADTLRSILEPRRSDRESKGVGVVNVHERIQLYFGKEYGLSYASIPDEGTTVTVRIAAIEGEEYAGGVGA</sequence>
<evidence type="ECO:0000256" key="8">
    <source>
        <dbReference type="ARBA" id="ARBA00022741"/>
    </source>
</evidence>
<accession>A0A1I1X247</accession>
<dbReference type="GO" id="GO:0005886">
    <property type="term" value="C:plasma membrane"/>
    <property type="evidence" value="ECO:0007669"/>
    <property type="project" value="UniProtKB-SubCell"/>
</dbReference>
<dbReference type="CDD" id="cd12912">
    <property type="entry name" value="PDC2_MCP_like"/>
    <property type="match status" value="1"/>
</dbReference>
<dbReference type="AlphaFoldDB" id="A0A1I1X247"/>
<evidence type="ECO:0000259" key="16">
    <source>
        <dbReference type="PROSITE" id="PS50885"/>
    </source>
</evidence>
<dbReference type="Pfam" id="PF02518">
    <property type="entry name" value="HATPase_c"/>
    <property type="match status" value="1"/>
</dbReference>